<evidence type="ECO:0008006" key="4">
    <source>
        <dbReference type="Google" id="ProtNLM"/>
    </source>
</evidence>
<comment type="caution">
    <text evidence="2">The sequence shown here is derived from an EMBL/GenBank/DDBJ whole genome shotgun (WGS) entry which is preliminary data.</text>
</comment>
<dbReference type="Pfam" id="PF01839">
    <property type="entry name" value="FG-GAP"/>
    <property type="match status" value="1"/>
</dbReference>
<dbReference type="Gene3D" id="2.130.10.130">
    <property type="entry name" value="Integrin alpha, N-terminal"/>
    <property type="match status" value="1"/>
</dbReference>
<keyword evidence="1" id="KW-0732">Signal</keyword>
<dbReference type="EMBL" id="CAJOAZ010021023">
    <property type="protein sequence ID" value="CAF4351950.1"/>
    <property type="molecule type" value="Genomic_DNA"/>
</dbReference>
<evidence type="ECO:0000256" key="1">
    <source>
        <dbReference type="ARBA" id="ARBA00022729"/>
    </source>
</evidence>
<accession>A0A820KXS1</accession>
<dbReference type="InterPro" id="IPR013517">
    <property type="entry name" value="FG-GAP"/>
</dbReference>
<dbReference type="AlphaFoldDB" id="A0A820KXS1"/>
<evidence type="ECO:0000313" key="3">
    <source>
        <dbReference type="Proteomes" id="UP000663844"/>
    </source>
</evidence>
<sequence length="116" mass="12928">MITTMVYLNRQSQHNYAAEIITATNMTTMTTTTTMTVSPVSTCPLTFQSIVFYPFGSSTDNGYDWYSIDTGDFNNDGHSDIAITACYYNKLLIWLGNTNGTFETQIEYLTGGLCPQ</sequence>
<dbReference type="Proteomes" id="UP000663844">
    <property type="component" value="Unassembled WGS sequence"/>
</dbReference>
<name>A0A820KXS1_9BILA</name>
<dbReference type="SUPFAM" id="SSF69318">
    <property type="entry name" value="Integrin alpha N-terminal domain"/>
    <property type="match status" value="1"/>
</dbReference>
<organism evidence="2 3">
    <name type="scientific">Adineta steineri</name>
    <dbReference type="NCBI Taxonomy" id="433720"/>
    <lineage>
        <taxon>Eukaryota</taxon>
        <taxon>Metazoa</taxon>
        <taxon>Spiralia</taxon>
        <taxon>Gnathifera</taxon>
        <taxon>Rotifera</taxon>
        <taxon>Eurotatoria</taxon>
        <taxon>Bdelloidea</taxon>
        <taxon>Adinetida</taxon>
        <taxon>Adinetidae</taxon>
        <taxon>Adineta</taxon>
    </lineage>
</organism>
<proteinExistence type="predicted"/>
<evidence type="ECO:0000313" key="2">
    <source>
        <dbReference type="EMBL" id="CAF4351950.1"/>
    </source>
</evidence>
<feature type="non-terminal residue" evidence="2">
    <location>
        <position position="116"/>
    </location>
</feature>
<gene>
    <name evidence="2" type="ORF">OXD698_LOCUS48822</name>
</gene>
<reference evidence="2" key="1">
    <citation type="submission" date="2021-02" db="EMBL/GenBank/DDBJ databases">
        <authorList>
            <person name="Nowell W R."/>
        </authorList>
    </citation>
    <scope>NUCLEOTIDE SEQUENCE</scope>
</reference>
<dbReference type="InterPro" id="IPR028994">
    <property type="entry name" value="Integrin_alpha_N"/>
</dbReference>
<protein>
    <recommendedName>
        <fullName evidence="4">VCBS repeat-containing protein</fullName>
    </recommendedName>
</protein>